<dbReference type="PATRIC" id="fig|1280952.3.peg.1447"/>
<dbReference type="OrthoDB" id="7593450at2"/>
<proteinExistence type="predicted"/>
<keyword evidence="2" id="KW-1185">Reference proteome</keyword>
<organism evidence="1 2">
    <name type="scientific">Hyphomonas jannaschiana VP2</name>
    <dbReference type="NCBI Taxonomy" id="1280952"/>
    <lineage>
        <taxon>Bacteria</taxon>
        <taxon>Pseudomonadati</taxon>
        <taxon>Pseudomonadota</taxon>
        <taxon>Alphaproteobacteria</taxon>
        <taxon>Hyphomonadales</taxon>
        <taxon>Hyphomonadaceae</taxon>
        <taxon>Hyphomonas</taxon>
    </lineage>
</organism>
<comment type="caution">
    <text evidence="1">The sequence shown here is derived from an EMBL/GenBank/DDBJ whole genome shotgun (WGS) entry which is preliminary data.</text>
</comment>
<evidence type="ECO:0000313" key="1">
    <source>
        <dbReference type="EMBL" id="KCZ89083.1"/>
    </source>
</evidence>
<sequence>MSELPTPQDVIDYWIGEASASPDAAGEKHKLWFGKSKETDAEIRERFGALLETLSDLPSAEDWASRGPRERLAVIIVLDQFSRNLYRDDAKAFEQDSLALLLCKDGLALNQDKGLSEVERIFFYLPLEHSEAPDDQARSVQVFTDLLVDAREGFRDLIENTLQYAKDHKKVIDEFGRFPHRNKALGRDSTDAEKEWLAEGGGF</sequence>
<dbReference type="Pfam" id="PF06041">
    <property type="entry name" value="DUF924"/>
    <property type="match status" value="1"/>
</dbReference>
<evidence type="ECO:0000313" key="2">
    <source>
        <dbReference type="Proteomes" id="UP000024816"/>
    </source>
</evidence>
<evidence type="ECO:0008006" key="3">
    <source>
        <dbReference type="Google" id="ProtNLM"/>
    </source>
</evidence>
<name>A0A059FF20_9PROT</name>
<dbReference type="EMBL" id="ARYJ01000004">
    <property type="protein sequence ID" value="KCZ89083.1"/>
    <property type="molecule type" value="Genomic_DNA"/>
</dbReference>
<dbReference type="Gene3D" id="1.25.40.10">
    <property type="entry name" value="Tetratricopeptide repeat domain"/>
    <property type="match status" value="1"/>
</dbReference>
<dbReference type="Gene3D" id="1.20.58.320">
    <property type="entry name" value="TPR-like"/>
    <property type="match status" value="1"/>
</dbReference>
<dbReference type="InterPro" id="IPR010323">
    <property type="entry name" value="DUF924"/>
</dbReference>
<gene>
    <name evidence="1" type="ORF">HJA_07297</name>
</gene>
<dbReference type="InterPro" id="IPR011990">
    <property type="entry name" value="TPR-like_helical_dom_sf"/>
</dbReference>
<dbReference type="AlphaFoldDB" id="A0A059FF20"/>
<dbReference type="RefSeq" id="WP_035580216.1">
    <property type="nucleotide sequence ID" value="NZ_ARYJ01000004.1"/>
</dbReference>
<dbReference type="STRING" id="1280952.HJA_07297"/>
<dbReference type="Proteomes" id="UP000024816">
    <property type="component" value="Unassembled WGS sequence"/>
</dbReference>
<dbReference type="SUPFAM" id="SSF48452">
    <property type="entry name" value="TPR-like"/>
    <property type="match status" value="1"/>
</dbReference>
<reference evidence="1 2" key="1">
    <citation type="journal article" date="2014" name="Antonie Van Leeuwenhoek">
        <title>Hyphomonas beringensis sp. nov. and Hyphomonas chukchiensis sp. nov., isolated from surface seawater of the Bering Sea and Chukchi Sea.</title>
        <authorList>
            <person name="Li C."/>
            <person name="Lai Q."/>
            <person name="Li G."/>
            <person name="Dong C."/>
            <person name="Wang J."/>
            <person name="Liao Y."/>
            <person name="Shao Z."/>
        </authorList>
    </citation>
    <scope>NUCLEOTIDE SEQUENCE [LARGE SCALE GENOMIC DNA]</scope>
    <source>
        <strain evidence="1 2">VP2</strain>
    </source>
</reference>
<dbReference type="eggNOG" id="COG3803">
    <property type="taxonomic scope" value="Bacteria"/>
</dbReference>
<accession>A0A059FF20</accession>
<protein>
    <recommendedName>
        <fullName evidence="3">DUF924 domain-containing protein</fullName>
    </recommendedName>
</protein>